<dbReference type="GO" id="GO:0061598">
    <property type="term" value="F:molybdopterin adenylyltransferase activity"/>
    <property type="evidence" value="ECO:0007669"/>
    <property type="project" value="UniProtKB-UniRule"/>
</dbReference>
<sequence length="626" mass="65539">MPLFPVGILTVSDKCSQGLAQDTSGPALRTLLESRTNSVWQVTHTHVVPDEQHEISSTVQQWSAHCRLVVVSGGTGIAEGDVTVGALEPLFTKRLPSLAIAMVVGSLRITPKAALSQVTAGVVGRCVVVAVPGSKKGSVENLEQIVDVLPHAVDIAGAGRSTRQLHEGAGGLCGCSRPDDGVLGEQPSAGSVAGRARKSPYRMVPVDDALQSALACVDVLAPETVALADVRPGMVLAEPVVAREPVPAYAASVMDGYAVVAADGPGEYRVLGASTAGGEDPAEVTSGTVVRIATGAPVPRGADAVVMVEDTELVEQDAGGEEVRIRVLAQVKEGQHVRPVGYDVQAGSELLPKGARVSSVGGEVGTMALSGNPHFRVHGRPRIAVMSTGDELLAEPSGVLTPGAVRDSNRPALLCALRAMGCMVDDLGVVPDDPERLAYVMKKALLTCHGIVTSGGVSMGERDCLRLVIEQHLGGRVVFGRVMMKPAKPTTFAALPQGRFVFGLPGNPASAVVALHMFAAPVVRKMMGHGERVEQLRPSVRAVLRGPRMVLDRLRPEYVRARLEWDAQETAWVARVNDARQQSSRMANMLDANALVVLPCGTDAQPAVNDGDRVTAIIIAPPSFGN</sequence>
<dbReference type="GO" id="GO:0046872">
    <property type="term" value="F:metal ion binding"/>
    <property type="evidence" value="ECO:0007669"/>
    <property type="project" value="UniProtKB-UniRule"/>
</dbReference>
<accession>A0A9W8HAZ7</accession>
<evidence type="ECO:0000256" key="3">
    <source>
        <dbReference type="ARBA" id="ARBA00008339"/>
    </source>
</evidence>
<dbReference type="GO" id="GO:0005524">
    <property type="term" value="F:ATP binding"/>
    <property type="evidence" value="ECO:0007669"/>
    <property type="project" value="UniProtKB-UniRule"/>
</dbReference>
<dbReference type="GO" id="GO:0061599">
    <property type="term" value="F:molybdopterin molybdotransferase activity"/>
    <property type="evidence" value="ECO:0007669"/>
    <property type="project" value="UniProtKB-UniRule"/>
</dbReference>
<evidence type="ECO:0000313" key="9">
    <source>
        <dbReference type="Proteomes" id="UP001140172"/>
    </source>
</evidence>
<evidence type="ECO:0000256" key="6">
    <source>
        <dbReference type="RuleBase" id="RU365090"/>
    </source>
</evidence>
<dbReference type="NCBIfam" id="TIGR00177">
    <property type="entry name" value="molyb_syn"/>
    <property type="match status" value="2"/>
</dbReference>
<feature type="domain" description="MoaB/Mog" evidence="7">
    <location>
        <begin position="384"/>
        <end position="525"/>
    </location>
</feature>
<comment type="cofactor">
    <cofactor evidence="6">
        <name>Mg(2+)</name>
        <dbReference type="ChEBI" id="CHEBI:18420"/>
    </cofactor>
</comment>
<dbReference type="InterPro" id="IPR036135">
    <property type="entry name" value="MoeA_linker/N_sf"/>
</dbReference>
<comment type="similarity">
    <text evidence="2">In the N-terminal section; belongs to the MoaB/Mog family.</text>
</comment>
<organism evidence="8 9">
    <name type="scientific">Coemansia interrupta</name>
    <dbReference type="NCBI Taxonomy" id="1126814"/>
    <lineage>
        <taxon>Eukaryota</taxon>
        <taxon>Fungi</taxon>
        <taxon>Fungi incertae sedis</taxon>
        <taxon>Zoopagomycota</taxon>
        <taxon>Kickxellomycotina</taxon>
        <taxon>Kickxellomycetes</taxon>
        <taxon>Kickxellales</taxon>
        <taxon>Kickxellaceae</taxon>
        <taxon>Coemansia</taxon>
    </lineage>
</organism>
<comment type="catalytic activity">
    <reaction evidence="6">
        <text>adenylyl-molybdopterin + molybdate = Mo-molybdopterin + AMP + H(+)</text>
        <dbReference type="Rhea" id="RHEA:35047"/>
        <dbReference type="ChEBI" id="CHEBI:15378"/>
        <dbReference type="ChEBI" id="CHEBI:36264"/>
        <dbReference type="ChEBI" id="CHEBI:62727"/>
        <dbReference type="ChEBI" id="CHEBI:71302"/>
        <dbReference type="ChEBI" id="CHEBI:456215"/>
    </reaction>
</comment>
<evidence type="ECO:0000256" key="1">
    <source>
        <dbReference type="ARBA" id="ARBA00005046"/>
    </source>
</evidence>
<dbReference type="NCBIfam" id="NF045515">
    <property type="entry name" value="Glp_gephyrin"/>
    <property type="match status" value="1"/>
</dbReference>
<dbReference type="Gene3D" id="2.40.340.10">
    <property type="entry name" value="MoeA, C-terminal, domain IV"/>
    <property type="match status" value="1"/>
</dbReference>
<dbReference type="FunFam" id="3.40.980.10:FF:000001">
    <property type="entry name" value="Molybdopterin molybdenumtransferase"/>
    <property type="match status" value="1"/>
</dbReference>
<evidence type="ECO:0000259" key="7">
    <source>
        <dbReference type="SMART" id="SM00852"/>
    </source>
</evidence>
<keyword evidence="9" id="KW-1185">Reference proteome</keyword>
<keyword evidence="6" id="KW-0479">Metal-binding</keyword>
<dbReference type="AlphaFoldDB" id="A0A9W8HAZ7"/>
<dbReference type="SUPFAM" id="SSF63867">
    <property type="entry name" value="MoeA C-terminal domain-like"/>
    <property type="match status" value="1"/>
</dbReference>
<comment type="pathway">
    <text evidence="1 6">Cofactor biosynthesis; molybdopterin biosynthesis.</text>
</comment>
<dbReference type="InterPro" id="IPR036425">
    <property type="entry name" value="MoaB/Mog-like_dom_sf"/>
</dbReference>
<dbReference type="OrthoDB" id="4349954at2759"/>
<comment type="function">
    <text evidence="6">Catalyzes two steps in the biosynthesis of the molybdenum cofactor. In the first step, molybdopterin is adenylated. Subsequently, molybdate is inserted into adenylated molybdopterin and AMP is released.</text>
</comment>
<dbReference type="EMBL" id="JANBUM010000329">
    <property type="protein sequence ID" value="KAJ2778829.1"/>
    <property type="molecule type" value="Genomic_DNA"/>
</dbReference>
<dbReference type="Gene3D" id="3.90.105.10">
    <property type="entry name" value="Molybdopterin biosynthesis moea protein, domain 2"/>
    <property type="match status" value="1"/>
</dbReference>
<dbReference type="SMART" id="SM00852">
    <property type="entry name" value="MoCF_biosynth"/>
    <property type="match status" value="2"/>
</dbReference>
<name>A0A9W8HAZ7_9FUNG</name>
<dbReference type="FunFam" id="2.170.190.11:FF:000001">
    <property type="entry name" value="Molybdopterin molybdenumtransferase"/>
    <property type="match status" value="1"/>
</dbReference>
<dbReference type="SUPFAM" id="SSF63882">
    <property type="entry name" value="MoeA N-terminal region -like"/>
    <property type="match status" value="1"/>
</dbReference>
<dbReference type="InterPro" id="IPR005111">
    <property type="entry name" value="MoeA_C_domain_IV"/>
</dbReference>
<gene>
    <name evidence="8" type="ORF">GGI15_004057</name>
</gene>
<comment type="similarity">
    <text evidence="6">Belongs to the MoeA family.</text>
</comment>
<dbReference type="PANTHER" id="PTHR10192">
    <property type="entry name" value="MOLYBDOPTERIN BIOSYNTHESIS PROTEIN"/>
    <property type="match status" value="1"/>
</dbReference>
<dbReference type="Pfam" id="PF03453">
    <property type="entry name" value="MoeA_N"/>
    <property type="match status" value="1"/>
</dbReference>
<keyword evidence="6" id="KW-0500">Molybdenum</keyword>
<dbReference type="InterPro" id="IPR036688">
    <property type="entry name" value="MoeA_C_domain_IV_sf"/>
</dbReference>
<comment type="caution">
    <text evidence="8">The sequence shown here is derived from an EMBL/GenBank/DDBJ whole genome shotgun (WGS) entry which is preliminary data.</text>
</comment>
<dbReference type="Pfam" id="PF03454">
    <property type="entry name" value="MoeA_C"/>
    <property type="match status" value="1"/>
</dbReference>
<dbReference type="InterPro" id="IPR001453">
    <property type="entry name" value="MoaB/Mog_dom"/>
</dbReference>
<dbReference type="InterPro" id="IPR038987">
    <property type="entry name" value="MoeA-like"/>
</dbReference>
<keyword evidence="6" id="KW-0460">Magnesium</keyword>
<evidence type="ECO:0000313" key="8">
    <source>
        <dbReference type="EMBL" id="KAJ2778829.1"/>
    </source>
</evidence>
<evidence type="ECO:0000256" key="4">
    <source>
        <dbReference type="ARBA" id="ARBA00012509"/>
    </source>
</evidence>
<dbReference type="GO" id="GO:0006777">
    <property type="term" value="P:Mo-molybdopterin cofactor biosynthetic process"/>
    <property type="evidence" value="ECO:0007669"/>
    <property type="project" value="UniProtKB-UniRule"/>
</dbReference>
<comment type="catalytic activity">
    <reaction evidence="6">
        <text>molybdopterin + ATP + H(+) = adenylyl-molybdopterin + diphosphate</text>
        <dbReference type="Rhea" id="RHEA:31331"/>
        <dbReference type="ChEBI" id="CHEBI:15378"/>
        <dbReference type="ChEBI" id="CHEBI:30616"/>
        <dbReference type="ChEBI" id="CHEBI:33019"/>
        <dbReference type="ChEBI" id="CHEBI:58698"/>
        <dbReference type="ChEBI" id="CHEBI:62727"/>
    </reaction>
</comment>
<dbReference type="SUPFAM" id="SSF53218">
    <property type="entry name" value="Molybdenum cofactor biosynthesis proteins"/>
    <property type="match status" value="2"/>
</dbReference>
<dbReference type="EC" id="2.7.7.75" evidence="4"/>
<dbReference type="Pfam" id="PF00994">
    <property type="entry name" value="MoCF_biosynth"/>
    <property type="match status" value="2"/>
</dbReference>
<dbReference type="Proteomes" id="UP001140172">
    <property type="component" value="Unassembled WGS sequence"/>
</dbReference>
<dbReference type="PANTHER" id="PTHR10192:SF5">
    <property type="entry name" value="GEPHYRIN"/>
    <property type="match status" value="1"/>
</dbReference>
<dbReference type="CDD" id="cd00887">
    <property type="entry name" value="MoeA"/>
    <property type="match status" value="1"/>
</dbReference>
<dbReference type="Gene3D" id="2.170.190.11">
    <property type="entry name" value="Molybdopterin biosynthesis moea protein, domain 3"/>
    <property type="match status" value="1"/>
</dbReference>
<proteinExistence type="inferred from homology"/>
<feature type="domain" description="MoaB/Mog" evidence="7">
    <location>
        <begin position="7"/>
        <end position="152"/>
    </location>
</feature>
<keyword evidence="5 6" id="KW-0501">Molybdenum cofactor biosynthesis</keyword>
<reference evidence="8" key="1">
    <citation type="submission" date="2022-07" db="EMBL/GenBank/DDBJ databases">
        <title>Phylogenomic reconstructions and comparative analyses of Kickxellomycotina fungi.</title>
        <authorList>
            <person name="Reynolds N.K."/>
            <person name="Stajich J.E."/>
            <person name="Barry K."/>
            <person name="Grigoriev I.V."/>
            <person name="Crous P."/>
            <person name="Smith M.E."/>
        </authorList>
    </citation>
    <scope>NUCLEOTIDE SEQUENCE</scope>
    <source>
        <strain evidence="8">BCRC 34489</strain>
    </source>
</reference>
<comment type="similarity">
    <text evidence="3">In the C-terminal section; belongs to the MoeA family.</text>
</comment>
<evidence type="ECO:0000256" key="5">
    <source>
        <dbReference type="ARBA" id="ARBA00023150"/>
    </source>
</evidence>
<protein>
    <recommendedName>
        <fullName evidence="4">molybdopterin adenylyltransferase</fullName>
        <ecNumber evidence="4">2.7.7.75</ecNumber>
    </recommendedName>
</protein>
<dbReference type="InterPro" id="IPR005110">
    <property type="entry name" value="MoeA_linker/N"/>
</dbReference>
<keyword evidence="6" id="KW-0808">Transferase</keyword>
<dbReference type="Gene3D" id="3.40.980.10">
    <property type="entry name" value="MoaB/Mog-like domain"/>
    <property type="match status" value="2"/>
</dbReference>
<evidence type="ECO:0000256" key="2">
    <source>
        <dbReference type="ARBA" id="ARBA00007589"/>
    </source>
</evidence>
<dbReference type="GO" id="GO:0005829">
    <property type="term" value="C:cytosol"/>
    <property type="evidence" value="ECO:0007669"/>
    <property type="project" value="TreeGrafter"/>
</dbReference>